<evidence type="ECO:0000256" key="1">
    <source>
        <dbReference type="ARBA" id="ARBA00004141"/>
    </source>
</evidence>
<organism evidence="6 7">
    <name type="scientific">Pedobacter hiemivivus</name>
    <dbReference type="NCBI Taxonomy" id="2530454"/>
    <lineage>
        <taxon>Bacteria</taxon>
        <taxon>Pseudomonadati</taxon>
        <taxon>Bacteroidota</taxon>
        <taxon>Sphingobacteriia</taxon>
        <taxon>Sphingobacteriales</taxon>
        <taxon>Sphingobacteriaceae</taxon>
        <taxon>Pedobacter</taxon>
    </lineage>
</organism>
<protein>
    <submittedName>
        <fullName evidence="6">DoxX family membrane protein</fullName>
    </submittedName>
</protein>
<evidence type="ECO:0000256" key="3">
    <source>
        <dbReference type="ARBA" id="ARBA00022989"/>
    </source>
</evidence>
<sequence>MKKIILFVLSLLFGLMFINAGLNKFFNYMPVPKDLPEGMMKVMTAFMTIGWLMPLIAVAEIVGGVLFIIPKYRALGAIIILPIMIGIILTHLTLAPSGLPMALVLFAINIWVIIENREKYLPMIK</sequence>
<dbReference type="InterPro" id="IPR032808">
    <property type="entry name" value="DoxX"/>
</dbReference>
<accession>A0A4V5PBK5</accession>
<evidence type="ECO:0000313" key="7">
    <source>
        <dbReference type="Proteomes" id="UP000309594"/>
    </source>
</evidence>
<reference evidence="6 7" key="1">
    <citation type="submission" date="2019-04" db="EMBL/GenBank/DDBJ databases">
        <title>Pedobacter sp. RP-1-16 sp. nov., isolated from Arctic soil.</title>
        <authorList>
            <person name="Dahal R.H."/>
            <person name="Kim D.-U."/>
        </authorList>
    </citation>
    <scope>NUCLEOTIDE SEQUENCE [LARGE SCALE GENOMIC DNA]</scope>
    <source>
        <strain evidence="6 7">RP-1-16</strain>
    </source>
</reference>
<evidence type="ECO:0000256" key="2">
    <source>
        <dbReference type="ARBA" id="ARBA00022692"/>
    </source>
</evidence>
<feature type="transmembrane region" description="Helical" evidence="5">
    <location>
        <begin position="98"/>
        <end position="114"/>
    </location>
</feature>
<keyword evidence="2 5" id="KW-0812">Transmembrane</keyword>
<dbReference type="AlphaFoldDB" id="A0A4V5PBK5"/>
<gene>
    <name evidence="6" type="ORF">FBD94_23375</name>
</gene>
<dbReference type="RefSeq" id="WP_136882024.1">
    <property type="nucleotide sequence ID" value="NZ_SWDX01000013.1"/>
</dbReference>
<comment type="caution">
    <text evidence="6">The sequence shown here is derived from an EMBL/GenBank/DDBJ whole genome shotgun (WGS) entry which is preliminary data.</text>
</comment>
<evidence type="ECO:0000256" key="5">
    <source>
        <dbReference type="SAM" id="Phobius"/>
    </source>
</evidence>
<dbReference type="Pfam" id="PF07681">
    <property type="entry name" value="DoxX"/>
    <property type="match status" value="1"/>
</dbReference>
<keyword evidence="3 5" id="KW-1133">Transmembrane helix</keyword>
<comment type="subcellular location">
    <subcellularLocation>
        <location evidence="1">Membrane</location>
        <topology evidence="1">Multi-pass membrane protein</topology>
    </subcellularLocation>
</comment>
<evidence type="ECO:0000313" key="6">
    <source>
        <dbReference type="EMBL" id="TKC56196.1"/>
    </source>
</evidence>
<proteinExistence type="predicted"/>
<dbReference type="GO" id="GO:0016020">
    <property type="term" value="C:membrane"/>
    <property type="evidence" value="ECO:0007669"/>
    <property type="project" value="UniProtKB-SubCell"/>
</dbReference>
<dbReference type="EMBL" id="SWDX01000013">
    <property type="protein sequence ID" value="TKC56196.1"/>
    <property type="molecule type" value="Genomic_DNA"/>
</dbReference>
<feature type="transmembrane region" description="Helical" evidence="5">
    <location>
        <begin position="74"/>
        <end position="92"/>
    </location>
</feature>
<name>A0A4V5PBK5_9SPHI</name>
<keyword evidence="4 5" id="KW-0472">Membrane</keyword>
<dbReference type="Proteomes" id="UP000309594">
    <property type="component" value="Unassembled WGS sequence"/>
</dbReference>
<feature type="transmembrane region" description="Helical" evidence="5">
    <location>
        <begin position="44"/>
        <end position="67"/>
    </location>
</feature>
<evidence type="ECO:0000256" key="4">
    <source>
        <dbReference type="ARBA" id="ARBA00023136"/>
    </source>
</evidence>